<sequence length="59" mass="6342">MDCLDGRADVSHFVVSDLSVGRDDETRAGVVAVATEALADHVPNRIDAVTWEGGGFRRE</sequence>
<dbReference type="KEGG" id="pgri:PgNI_09172"/>
<reference evidence="2" key="1">
    <citation type="journal article" date="2019" name="Mol. Biol. Evol.">
        <title>Blast fungal genomes show frequent chromosomal changes, gene gains and losses, and effector gene turnover.</title>
        <authorList>
            <person name="Gomez Luciano L.B."/>
            <person name="Jason Tsai I."/>
            <person name="Chuma I."/>
            <person name="Tosa Y."/>
            <person name="Chen Y.H."/>
            <person name="Li J.Y."/>
            <person name="Li M.Y."/>
            <person name="Jade Lu M.Y."/>
            <person name="Nakayashiki H."/>
            <person name="Li W.H."/>
        </authorList>
    </citation>
    <scope>NUCLEOTIDE SEQUENCE</scope>
    <source>
        <strain evidence="2">NI907</strain>
    </source>
</reference>
<evidence type="ECO:0000313" key="2">
    <source>
        <dbReference type="RefSeq" id="XP_030977979.1"/>
    </source>
</evidence>
<name>A0A6P8ASX1_PYRGI</name>
<evidence type="ECO:0000313" key="1">
    <source>
        <dbReference type="Proteomes" id="UP000515153"/>
    </source>
</evidence>
<dbReference type="GeneID" id="41964068"/>
<dbReference type="Proteomes" id="UP000515153">
    <property type="component" value="Unplaced"/>
</dbReference>
<dbReference type="RefSeq" id="XP_030977979.1">
    <property type="nucleotide sequence ID" value="XM_031129160.1"/>
</dbReference>
<organism evidence="1 2">
    <name type="scientific">Pyricularia grisea</name>
    <name type="common">Crabgrass-specific blast fungus</name>
    <name type="synonym">Magnaporthe grisea</name>
    <dbReference type="NCBI Taxonomy" id="148305"/>
    <lineage>
        <taxon>Eukaryota</taxon>
        <taxon>Fungi</taxon>
        <taxon>Dikarya</taxon>
        <taxon>Ascomycota</taxon>
        <taxon>Pezizomycotina</taxon>
        <taxon>Sordariomycetes</taxon>
        <taxon>Sordariomycetidae</taxon>
        <taxon>Magnaporthales</taxon>
        <taxon>Pyriculariaceae</taxon>
        <taxon>Pyricularia</taxon>
    </lineage>
</organism>
<dbReference type="AlphaFoldDB" id="A0A6P8ASX1"/>
<gene>
    <name evidence="2" type="ORF">PgNI_09172</name>
</gene>
<reference evidence="2" key="3">
    <citation type="submission" date="2025-08" db="UniProtKB">
        <authorList>
            <consortium name="RefSeq"/>
        </authorList>
    </citation>
    <scope>IDENTIFICATION</scope>
    <source>
        <strain evidence="2">NI907</strain>
    </source>
</reference>
<reference evidence="2" key="2">
    <citation type="submission" date="2019-10" db="EMBL/GenBank/DDBJ databases">
        <authorList>
            <consortium name="NCBI Genome Project"/>
        </authorList>
    </citation>
    <scope>NUCLEOTIDE SEQUENCE</scope>
    <source>
        <strain evidence="2">NI907</strain>
    </source>
</reference>
<protein>
    <submittedName>
        <fullName evidence="2">Uncharacterized protein</fullName>
    </submittedName>
</protein>
<proteinExistence type="predicted"/>
<accession>A0A6P8ASX1</accession>
<keyword evidence="1" id="KW-1185">Reference proteome</keyword>